<evidence type="ECO:0000256" key="9">
    <source>
        <dbReference type="ARBA" id="ARBA00023242"/>
    </source>
</evidence>
<dbReference type="FunFam" id="3.30.160.60:FF:000073">
    <property type="entry name" value="IKAROS family zinc finger 1"/>
    <property type="match status" value="1"/>
</dbReference>
<feature type="domain" description="C2H2-type" evidence="13">
    <location>
        <begin position="192"/>
        <end position="220"/>
    </location>
</feature>
<dbReference type="FunFam" id="3.30.160.60:FF:000037">
    <property type="entry name" value="B-cell lymphoma/leukemia 11A isoform X1"/>
    <property type="match status" value="1"/>
</dbReference>
<dbReference type="GO" id="GO:0008270">
    <property type="term" value="F:zinc ion binding"/>
    <property type="evidence" value="ECO:0007669"/>
    <property type="project" value="UniProtKB-KW"/>
</dbReference>
<dbReference type="InterPro" id="IPR013087">
    <property type="entry name" value="Znf_C2H2_type"/>
</dbReference>
<dbReference type="PROSITE" id="PS00028">
    <property type="entry name" value="ZINC_FINGER_C2H2_1"/>
    <property type="match status" value="5"/>
</dbReference>
<keyword evidence="3" id="KW-0677">Repeat</keyword>
<dbReference type="AlphaFoldDB" id="A0AAJ7TP64"/>
<dbReference type="KEGG" id="pmrn:116948735"/>
<evidence type="ECO:0000256" key="11">
    <source>
        <dbReference type="PROSITE-ProRule" id="PRU00042"/>
    </source>
</evidence>
<evidence type="ECO:0000259" key="13">
    <source>
        <dbReference type="PROSITE" id="PS50157"/>
    </source>
</evidence>
<dbReference type="InterPro" id="IPR036236">
    <property type="entry name" value="Znf_C2H2_sf"/>
</dbReference>
<dbReference type="GO" id="GO:0000978">
    <property type="term" value="F:RNA polymerase II cis-regulatory region sequence-specific DNA binding"/>
    <property type="evidence" value="ECO:0007669"/>
    <property type="project" value="TreeGrafter"/>
</dbReference>
<evidence type="ECO:0000256" key="2">
    <source>
        <dbReference type="ARBA" id="ARBA00022723"/>
    </source>
</evidence>
<dbReference type="FunFam" id="3.30.160.60:FF:000080">
    <property type="entry name" value="IKAROS family zinc finger 4"/>
    <property type="match status" value="1"/>
</dbReference>
<feature type="domain" description="C2H2-type" evidence="13">
    <location>
        <begin position="108"/>
        <end position="135"/>
    </location>
</feature>
<keyword evidence="8" id="KW-0804">Transcription</keyword>
<dbReference type="GO" id="GO:0003700">
    <property type="term" value="F:DNA-binding transcription factor activity"/>
    <property type="evidence" value="ECO:0007669"/>
    <property type="project" value="TreeGrafter"/>
</dbReference>
<keyword evidence="5" id="KW-0862">Zinc</keyword>
<dbReference type="RefSeq" id="XP_032821649.1">
    <property type="nucleotide sequence ID" value="XM_032965758.1"/>
</dbReference>
<evidence type="ECO:0000313" key="16">
    <source>
        <dbReference type="RefSeq" id="XP_032821651.1"/>
    </source>
</evidence>
<gene>
    <name evidence="15 16" type="primary">LOC116948735</name>
</gene>
<evidence type="ECO:0000256" key="7">
    <source>
        <dbReference type="ARBA" id="ARBA00023125"/>
    </source>
</evidence>
<dbReference type="GO" id="GO:0005634">
    <property type="term" value="C:nucleus"/>
    <property type="evidence" value="ECO:0007669"/>
    <property type="project" value="UniProtKB-SubCell"/>
</dbReference>
<name>A0AAJ7TP64_PETMA</name>
<dbReference type="PANTHER" id="PTHR24404">
    <property type="entry name" value="ZINC FINGER PROTEIN"/>
    <property type="match status" value="1"/>
</dbReference>
<dbReference type="FunFam" id="3.30.160.60:FF:000168">
    <property type="entry name" value="zinc finger protein Eos isoform X1"/>
    <property type="match status" value="1"/>
</dbReference>
<keyword evidence="14" id="KW-1185">Reference proteome</keyword>
<feature type="region of interest" description="Disordered" evidence="12">
    <location>
        <begin position="1"/>
        <end position="99"/>
    </location>
</feature>
<dbReference type="PANTHER" id="PTHR24404:SF113">
    <property type="entry name" value="C2H2-TYPE DOMAIN-CONTAINING PROTEIN"/>
    <property type="match status" value="1"/>
</dbReference>
<keyword evidence="6" id="KW-0805">Transcription regulation</keyword>
<feature type="region of interest" description="Disordered" evidence="12">
    <location>
        <begin position="391"/>
        <end position="461"/>
    </location>
</feature>
<comment type="subcellular location">
    <subcellularLocation>
        <location evidence="1">Nucleus</location>
    </subcellularLocation>
</comment>
<evidence type="ECO:0000256" key="12">
    <source>
        <dbReference type="SAM" id="MobiDB-lite"/>
    </source>
</evidence>
<evidence type="ECO:0000256" key="8">
    <source>
        <dbReference type="ARBA" id="ARBA00023163"/>
    </source>
</evidence>
<reference evidence="15 16" key="1">
    <citation type="submission" date="2025-04" db="UniProtKB">
        <authorList>
            <consortium name="RefSeq"/>
        </authorList>
    </citation>
    <scope>IDENTIFICATION</scope>
    <source>
        <tissue evidence="15 16">Sperm</tissue>
    </source>
</reference>
<keyword evidence="7" id="KW-0238">DNA-binding</keyword>
<dbReference type="GO" id="GO:0006357">
    <property type="term" value="P:regulation of transcription by RNA polymerase II"/>
    <property type="evidence" value="ECO:0007669"/>
    <property type="project" value="TreeGrafter"/>
</dbReference>
<keyword evidence="4 11" id="KW-0863">Zinc-finger</keyword>
<feature type="compositionally biased region" description="Basic and acidic residues" evidence="12">
    <location>
        <begin position="233"/>
        <end position="252"/>
    </location>
</feature>
<comment type="similarity">
    <text evidence="10">Belongs to the Ikaros C2H2-type zinc-finger protein family.</text>
</comment>
<evidence type="ECO:0000256" key="4">
    <source>
        <dbReference type="ARBA" id="ARBA00022771"/>
    </source>
</evidence>
<dbReference type="SUPFAM" id="SSF57667">
    <property type="entry name" value="beta-beta-alpha zinc fingers"/>
    <property type="match status" value="3"/>
</dbReference>
<evidence type="ECO:0000256" key="10">
    <source>
        <dbReference type="ARBA" id="ARBA00038390"/>
    </source>
</evidence>
<proteinExistence type="inferred from homology"/>
<dbReference type="InterPro" id="IPR050589">
    <property type="entry name" value="Ikaros_C2H2-ZF"/>
</dbReference>
<dbReference type="Gene3D" id="3.30.160.60">
    <property type="entry name" value="Classic Zinc Finger"/>
    <property type="match status" value="4"/>
</dbReference>
<feature type="compositionally biased region" description="Low complexity" evidence="12">
    <location>
        <begin position="391"/>
        <end position="419"/>
    </location>
</feature>
<feature type="region of interest" description="Disordered" evidence="12">
    <location>
        <begin position="224"/>
        <end position="271"/>
    </location>
</feature>
<evidence type="ECO:0000313" key="15">
    <source>
        <dbReference type="RefSeq" id="XP_032821649.1"/>
    </source>
</evidence>
<feature type="domain" description="C2H2-type" evidence="13">
    <location>
        <begin position="136"/>
        <end position="163"/>
    </location>
</feature>
<feature type="domain" description="C2H2-type" evidence="13">
    <location>
        <begin position="164"/>
        <end position="191"/>
    </location>
</feature>
<feature type="compositionally biased region" description="Gly residues" evidence="12">
    <location>
        <begin position="89"/>
        <end position="99"/>
    </location>
</feature>
<evidence type="ECO:0000256" key="3">
    <source>
        <dbReference type="ARBA" id="ARBA00022737"/>
    </source>
</evidence>
<sequence length="531" mass="56532">MIMEADNESAAGNQPHTEGWTDGDRAGAASSPSPSSPPGGSDHMIQANTIKVEAPSDDEELEPSAGMAAPGSRHGGDARWSGAREAAGGEHGALDGIGGGETPGSGKLACDICGLVCVGPNVLLVHKRSHTGERPFQCGQCGASFTQKGNLLRHVKLHSGEKPFKCHMCNYACRRRDALAGHLKTHAIGKPHKCAYCGRSYKQRSSLEEHKERCHAYLQHAAVNGPHAAPPDAESRPAQEGRGAESEQELERGGAAPADRTPASNLGKRKSFTPQKFIVEKHWRSSGGPDVRIPAPQPFPKEQELVPPLIMSYLGASGLAGDLSHGPYAGMMCQPYGLPLPLPPRSNTPINRGGAVDGHGGIAEGLCFPTKSSSRAAAAAAAAAAASAAAADASSPDNGENNNNNNSGGAFNNNNNNSGQESTDEDGSLAGDRNGVQEMKDEEEGAKQQRRPQRRRDRDVFRVFRPDGTSVRSYRCTHCEVLFLDHVMYTIHMGCHGYREPLECNVCGHLSRDRYEFSSHIVRGEHSRSLD</sequence>
<dbReference type="GeneID" id="116948735"/>
<accession>A0AAJ7TP64</accession>
<evidence type="ECO:0000256" key="5">
    <source>
        <dbReference type="ARBA" id="ARBA00022833"/>
    </source>
</evidence>
<dbReference type="Proteomes" id="UP001318040">
    <property type="component" value="Chromosome 34"/>
</dbReference>
<dbReference type="Pfam" id="PF00096">
    <property type="entry name" value="zf-C2H2"/>
    <property type="match status" value="3"/>
</dbReference>
<dbReference type="RefSeq" id="XP_032821651.1">
    <property type="nucleotide sequence ID" value="XM_032965760.1"/>
</dbReference>
<dbReference type="PROSITE" id="PS50157">
    <property type="entry name" value="ZINC_FINGER_C2H2_2"/>
    <property type="match status" value="4"/>
</dbReference>
<evidence type="ECO:0000313" key="14">
    <source>
        <dbReference type="Proteomes" id="UP001318040"/>
    </source>
</evidence>
<organism evidence="14 16">
    <name type="scientific">Petromyzon marinus</name>
    <name type="common">Sea lamprey</name>
    <dbReference type="NCBI Taxonomy" id="7757"/>
    <lineage>
        <taxon>Eukaryota</taxon>
        <taxon>Metazoa</taxon>
        <taxon>Chordata</taxon>
        <taxon>Craniata</taxon>
        <taxon>Vertebrata</taxon>
        <taxon>Cyclostomata</taxon>
        <taxon>Hyperoartia</taxon>
        <taxon>Petromyzontiformes</taxon>
        <taxon>Petromyzontidae</taxon>
        <taxon>Petromyzon</taxon>
    </lineage>
</organism>
<protein>
    <submittedName>
        <fullName evidence="15 16">DNA-binding protein Ikaros-like isoform X1</fullName>
    </submittedName>
</protein>
<evidence type="ECO:0000256" key="6">
    <source>
        <dbReference type="ARBA" id="ARBA00023015"/>
    </source>
</evidence>
<keyword evidence="2" id="KW-0479">Metal-binding</keyword>
<evidence type="ECO:0000256" key="1">
    <source>
        <dbReference type="ARBA" id="ARBA00004123"/>
    </source>
</evidence>
<dbReference type="SMART" id="SM00355">
    <property type="entry name" value="ZnF_C2H2"/>
    <property type="match status" value="6"/>
</dbReference>
<feature type="compositionally biased region" description="Low complexity" evidence="12">
    <location>
        <begin position="26"/>
        <end position="41"/>
    </location>
</feature>
<keyword evidence="9" id="KW-0539">Nucleus</keyword>